<evidence type="ECO:0000313" key="1">
    <source>
        <dbReference type="EMBL" id="CAA2933696.1"/>
    </source>
</evidence>
<reference evidence="1 2" key="1">
    <citation type="submission" date="2019-12" db="EMBL/GenBank/DDBJ databases">
        <authorList>
            <person name="Alioto T."/>
            <person name="Alioto T."/>
            <person name="Gomez Garrido J."/>
        </authorList>
    </citation>
    <scope>NUCLEOTIDE SEQUENCE [LARGE SCALE GENOMIC DNA]</scope>
</reference>
<proteinExistence type="predicted"/>
<comment type="caution">
    <text evidence="1">The sequence shown here is derived from an EMBL/GenBank/DDBJ whole genome shotgun (WGS) entry which is preliminary data.</text>
</comment>
<gene>
    <name evidence="1" type="ORF">OLEA9_A090189</name>
</gene>
<dbReference type="AlphaFoldDB" id="A0A8S0P7E6"/>
<dbReference type="EMBL" id="CACTIH010000005">
    <property type="protein sequence ID" value="CAA2933696.1"/>
    <property type="molecule type" value="Genomic_DNA"/>
</dbReference>
<dbReference type="Proteomes" id="UP000594638">
    <property type="component" value="Unassembled WGS sequence"/>
</dbReference>
<protein>
    <submittedName>
        <fullName evidence="1">Uncharacterized protein</fullName>
    </submittedName>
</protein>
<dbReference type="Gramene" id="OE9A090189T1">
    <property type="protein sequence ID" value="OE9A090189C1"/>
    <property type="gene ID" value="OE9A090189"/>
</dbReference>
<keyword evidence="2" id="KW-1185">Reference proteome</keyword>
<name>A0A8S0P7E6_OLEEU</name>
<accession>A0A8S0P7E6</accession>
<sequence>MPIRPSGETQIVNIQWVWRRKNIWLGGFISRPAVMVVVTTQMGSEPPSNLDGNTDLTKSVQQGRSFLEVARLGGGNVMKSPPIPMKNPTLINGLLGFSFTDQETKKLADDLKFALVLKFLVTRPNIDDLR</sequence>
<organism evidence="1 2">
    <name type="scientific">Olea europaea subsp. europaea</name>
    <dbReference type="NCBI Taxonomy" id="158383"/>
    <lineage>
        <taxon>Eukaryota</taxon>
        <taxon>Viridiplantae</taxon>
        <taxon>Streptophyta</taxon>
        <taxon>Embryophyta</taxon>
        <taxon>Tracheophyta</taxon>
        <taxon>Spermatophyta</taxon>
        <taxon>Magnoliopsida</taxon>
        <taxon>eudicotyledons</taxon>
        <taxon>Gunneridae</taxon>
        <taxon>Pentapetalae</taxon>
        <taxon>asterids</taxon>
        <taxon>lamiids</taxon>
        <taxon>Lamiales</taxon>
        <taxon>Oleaceae</taxon>
        <taxon>Oleeae</taxon>
        <taxon>Olea</taxon>
    </lineage>
</organism>
<dbReference type="OrthoDB" id="923798at2759"/>
<evidence type="ECO:0000313" key="2">
    <source>
        <dbReference type="Proteomes" id="UP000594638"/>
    </source>
</evidence>